<feature type="compositionally biased region" description="Basic and acidic residues" evidence="1">
    <location>
        <begin position="10"/>
        <end position="21"/>
    </location>
</feature>
<dbReference type="CDD" id="cd00077">
    <property type="entry name" value="HDc"/>
    <property type="match status" value="1"/>
</dbReference>
<feature type="compositionally biased region" description="Basic and acidic residues" evidence="1">
    <location>
        <begin position="53"/>
        <end position="69"/>
    </location>
</feature>
<dbReference type="InterPro" id="IPR052020">
    <property type="entry name" value="Cyclic_di-GMP/3'3'-cGAMP_PDE"/>
</dbReference>
<feature type="transmembrane region" description="Helical" evidence="2">
    <location>
        <begin position="193"/>
        <end position="214"/>
    </location>
</feature>
<reference evidence="3 4" key="1">
    <citation type="journal article" date="2017" name="ISME J.">
        <title>Potential for microbial H2 and metal transformations associated with novel bacteria and archaea in deep terrestrial subsurface sediments.</title>
        <authorList>
            <person name="Hernsdorf A.W."/>
            <person name="Amano Y."/>
            <person name="Miyakawa K."/>
            <person name="Ise K."/>
            <person name="Suzuki Y."/>
            <person name="Anantharaman K."/>
            <person name="Probst A."/>
            <person name="Burstein D."/>
            <person name="Thomas B.C."/>
            <person name="Banfield J.F."/>
        </authorList>
    </citation>
    <scope>NUCLEOTIDE SEQUENCE [LARGE SCALE GENOMIC DNA]</scope>
    <source>
        <strain evidence="3">HGW-Actinobacteria-3</strain>
    </source>
</reference>
<gene>
    <name evidence="3" type="ORF">CVT63_01885</name>
</gene>
<accession>A0A2N3G7D1</accession>
<feature type="transmembrane region" description="Helical" evidence="2">
    <location>
        <begin position="135"/>
        <end position="152"/>
    </location>
</feature>
<feature type="transmembrane region" description="Helical" evidence="2">
    <location>
        <begin position="158"/>
        <end position="181"/>
    </location>
</feature>
<dbReference type="PANTHER" id="PTHR45228">
    <property type="entry name" value="CYCLIC DI-GMP PHOSPHODIESTERASE TM_0186-RELATED"/>
    <property type="match status" value="1"/>
</dbReference>
<dbReference type="InterPro" id="IPR003607">
    <property type="entry name" value="HD/PDEase_dom"/>
</dbReference>
<feature type="region of interest" description="Disordered" evidence="1">
    <location>
        <begin position="1"/>
        <end position="72"/>
    </location>
</feature>
<dbReference type="Proteomes" id="UP000233654">
    <property type="component" value="Unassembled WGS sequence"/>
</dbReference>
<dbReference type="Gene3D" id="1.10.3210.10">
    <property type="entry name" value="Hypothetical protein af1432"/>
    <property type="match status" value="1"/>
</dbReference>
<evidence type="ECO:0000256" key="2">
    <source>
        <dbReference type="SAM" id="Phobius"/>
    </source>
</evidence>
<organism evidence="3 4">
    <name type="scientific">Candidatus Anoxymicrobium japonicum</name>
    <dbReference type="NCBI Taxonomy" id="2013648"/>
    <lineage>
        <taxon>Bacteria</taxon>
        <taxon>Bacillati</taxon>
        <taxon>Actinomycetota</taxon>
        <taxon>Candidatus Geothermincolia</taxon>
        <taxon>Candidatus Geothermincolales</taxon>
        <taxon>Candidatus Anoxymicrobiaceae</taxon>
        <taxon>Candidatus Anoxymicrobium</taxon>
    </lineage>
</organism>
<dbReference type="Pfam" id="PF13487">
    <property type="entry name" value="HD_5"/>
    <property type="match status" value="1"/>
</dbReference>
<keyword evidence="2" id="KW-0472">Membrane</keyword>
<feature type="transmembrane region" description="Helical" evidence="2">
    <location>
        <begin position="226"/>
        <end position="246"/>
    </location>
</feature>
<feature type="transmembrane region" description="Helical" evidence="2">
    <location>
        <begin position="111"/>
        <end position="128"/>
    </location>
</feature>
<feature type="transmembrane region" description="Helical" evidence="2">
    <location>
        <begin position="75"/>
        <end position="99"/>
    </location>
</feature>
<dbReference type="SUPFAM" id="SSF109604">
    <property type="entry name" value="HD-domain/PDEase-like"/>
    <property type="match status" value="1"/>
</dbReference>
<evidence type="ECO:0000313" key="3">
    <source>
        <dbReference type="EMBL" id="PKQ28621.1"/>
    </source>
</evidence>
<protein>
    <submittedName>
        <fullName evidence="3">Uncharacterized protein</fullName>
    </submittedName>
</protein>
<keyword evidence="2" id="KW-1133">Transmembrane helix</keyword>
<feature type="transmembrane region" description="Helical" evidence="2">
    <location>
        <begin position="277"/>
        <end position="310"/>
    </location>
</feature>
<dbReference type="PANTHER" id="PTHR45228:SF4">
    <property type="entry name" value="LIPOPROTEIN"/>
    <property type="match status" value="1"/>
</dbReference>
<evidence type="ECO:0000256" key="1">
    <source>
        <dbReference type="SAM" id="MobiDB-lite"/>
    </source>
</evidence>
<name>A0A2N3G7D1_9ACTN</name>
<sequence length="502" mass="54547">MALLAGSAAESREDGSGREDATPAVEEGFVVSEQAPASRKSRAGESVSECEEHEVRGHVRKPPTRERASRGRPPISGGFPILMLLIITVAVVTVVVTIIKTHPGDIDFSNFVFFIVVFTVAAHFDLKLKGGGKINLGLAPLLAALIALPVNLPDVPYAKITGSGCAQVVWVFLLGVIVTLITRAMGKLSKEDILGRLLDLSGVGLAALVFFALIKILPKKPELHGHYTPAVLVAATVCACLIYLMYLARESYVLSSEGAFPAVVYFQSTMRKSWLPFWIIVFTGVFMGLVFVGIGMWSLLICLPLLLIFMYAHNQVAATDQYLLETIRVLSAIPEETGMLTIGHADRVARLSVDVAHELGLSPEDMQQVEFAAYLHDIGVITRQGSHDPYQRQLTEVEGVITGGVDIVGKVDYLDVAAEILGGREDLRDRVTNVDKRRVVSIGAGILRAVDDFEFLVQGSESRAPLSESEILTEMNLERGVKYDSKVLRAISRVLSRSPAEQ</sequence>
<keyword evidence="2" id="KW-0812">Transmembrane</keyword>
<dbReference type="EMBL" id="PHEX01000010">
    <property type="protein sequence ID" value="PKQ28621.1"/>
    <property type="molecule type" value="Genomic_DNA"/>
</dbReference>
<dbReference type="AlphaFoldDB" id="A0A2N3G7D1"/>
<comment type="caution">
    <text evidence="3">The sequence shown here is derived from an EMBL/GenBank/DDBJ whole genome shotgun (WGS) entry which is preliminary data.</text>
</comment>
<proteinExistence type="predicted"/>
<evidence type="ECO:0000313" key="4">
    <source>
        <dbReference type="Proteomes" id="UP000233654"/>
    </source>
</evidence>